<proteinExistence type="predicted"/>
<dbReference type="EMBL" id="MT142695">
    <property type="protein sequence ID" value="QJA87302.1"/>
    <property type="molecule type" value="Genomic_DNA"/>
</dbReference>
<sequence>MASYYDYFATVATDLVVGSVYTRAGVFFTITSCFNLPDSTLSLFNATITLGTILPNTNYYYGPSGPPGDLPRNMKTGLFTTRAEIITECTDADSGLQLTSVSGIGTMVGGTYYQLYATAPYTAILTPTKTNYSFVPPSFIYVGLTQSVVTGTVGTSLLPAKPITPTPTHLDTGIILGTAQISWVDGGRTDDFDVWFGPSGSMALRSSGQAGLTWSIPAGTLSYGVVYQWRIDANNAYGTTTGDVWLFTSLVFAPPYASGDDPSGDGTPGIGGGEFGGVGGTNFMRTVKRLVAAANNTIFFQDG</sequence>
<protein>
    <submittedName>
        <fullName evidence="1">Uncharacterized protein</fullName>
    </submittedName>
</protein>
<name>A0A6M3L0B5_9ZZZZ</name>
<gene>
    <name evidence="1" type="ORF">MM415B03021_0008</name>
</gene>
<accession>A0A6M3L0B5</accession>
<dbReference type="AlphaFoldDB" id="A0A6M3L0B5"/>
<evidence type="ECO:0000313" key="1">
    <source>
        <dbReference type="EMBL" id="QJA87302.1"/>
    </source>
</evidence>
<organism evidence="1">
    <name type="scientific">viral metagenome</name>
    <dbReference type="NCBI Taxonomy" id="1070528"/>
    <lineage>
        <taxon>unclassified sequences</taxon>
        <taxon>metagenomes</taxon>
        <taxon>organismal metagenomes</taxon>
    </lineage>
</organism>
<reference evidence="1" key="1">
    <citation type="submission" date="2020-03" db="EMBL/GenBank/DDBJ databases">
        <title>The deep terrestrial virosphere.</title>
        <authorList>
            <person name="Holmfeldt K."/>
            <person name="Nilsson E."/>
            <person name="Simone D."/>
            <person name="Lopez-Fernandez M."/>
            <person name="Wu X."/>
            <person name="de Brujin I."/>
            <person name="Lundin D."/>
            <person name="Andersson A."/>
            <person name="Bertilsson S."/>
            <person name="Dopson M."/>
        </authorList>
    </citation>
    <scope>NUCLEOTIDE SEQUENCE</scope>
    <source>
        <strain evidence="1">MM415B03021</strain>
    </source>
</reference>